<dbReference type="OrthoDB" id="9814377at2"/>
<feature type="domain" description="M23ase beta-sheet core" evidence="3">
    <location>
        <begin position="188"/>
        <end position="283"/>
    </location>
</feature>
<dbReference type="EMBL" id="MQVX01000001">
    <property type="protein sequence ID" value="PQJ16242.1"/>
    <property type="molecule type" value="Genomic_DNA"/>
</dbReference>
<keyword evidence="2" id="KW-1133">Transmembrane helix</keyword>
<evidence type="ECO:0000256" key="1">
    <source>
        <dbReference type="ARBA" id="ARBA00022729"/>
    </source>
</evidence>
<dbReference type="GO" id="GO:0004222">
    <property type="term" value="F:metalloendopeptidase activity"/>
    <property type="evidence" value="ECO:0007669"/>
    <property type="project" value="TreeGrafter"/>
</dbReference>
<dbReference type="AlphaFoldDB" id="A0A2S7T8I7"/>
<keyword evidence="2" id="KW-0472">Membrane</keyword>
<dbReference type="InterPro" id="IPR016047">
    <property type="entry name" value="M23ase_b-sheet_dom"/>
</dbReference>
<sequence length="290" mass="32952">MARKRRKGKEIKRRLLHKYRLVILNESTFEEKMSFKLSRLNVFVSGSIVILGLTGLTYLLIAFTPLREWIPGYESTQMRRQASDLTYKADSLEQRIAYTNQYLDTIRRVLRGEVAIVDFDPDSLKSQFQAPDLSNIDLKPSREDLDLRRQVDEEDKYSIFELSDKSKAVALFSPLSGSITQEFDLLKKHYAIDIAAKSKSPVKAVADGTVIFAEWTAETGYVLIVEHNDDFTSVYKHNGSLTKSQGDVVRAGEVIATVGNTGELTTGPHLHFELWKRGKAVNPKNFIDFK</sequence>
<accession>A0A2S7T8I7</accession>
<keyword evidence="1" id="KW-0732">Signal</keyword>
<dbReference type="SUPFAM" id="SSF51261">
    <property type="entry name" value="Duplicated hybrid motif"/>
    <property type="match status" value="1"/>
</dbReference>
<dbReference type="PANTHER" id="PTHR21666:SF289">
    <property type="entry name" value="L-ALA--D-GLU ENDOPEPTIDASE"/>
    <property type="match status" value="1"/>
</dbReference>
<dbReference type="Pfam" id="PF01551">
    <property type="entry name" value="Peptidase_M23"/>
    <property type="match status" value="1"/>
</dbReference>
<dbReference type="Proteomes" id="UP000239366">
    <property type="component" value="Unassembled WGS sequence"/>
</dbReference>
<dbReference type="RefSeq" id="WP_105001917.1">
    <property type="nucleotide sequence ID" value="NZ_MQVX01000001.1"/>
</dbReference>
<keyword evidence="2" id="KW-0812">Transmembrane</keyword>
<dbReference type="Gene3D" id="2.70.70.10">
    <property type="entry name" value="Glucose Permease (Domain IIA)"/>
    <property type="match status" value="1"/>
</dbReference>
<evidence type="ECO:0000313" key="5">
    <source>
        <dbReference type="Proteomes" id="UP000239366"/>
    </source>
</evidence>
<evidence type="ECO:0000256" key="2">
    <source>
        <dbReference type="SAM" id="Phobius"/>
    </source>
</evidence>
<feature type="transmembrane region" description="Helical" evidence="2">
    <location>
        <begin position="40"/>
        <end position="61"/>
    </location>
</feature>
<dbReference type="CDD" id="cd12797">
    <property type="entry name" value="M23_peptidase"/>
    <property type="match status" value="1"/>
</dbReference>
<dbReference type="InterPro" id="IPR050570">
    <property type="entry name" value="Cell_wall_metabolism_enzyme"/>
</dbReference>
<keyword evidence="5" id="KW-1185">Reference proteome</keyword>
<dbReference type="InterPro" id="IPR011055">
    <property type="entry name" value="Dup_hybrid_motif"/>
</dbReference>
<organism evidence="4 5">
    <name type="scientific">Aureicoccus marinus</name>
    <dbReference type="NCBI Taxonomy" id="754435"/>
    <lineage>
        <taxon>Bacteria</taxon>
        <taxon>Pseudomonadati</taxon>
        <taxon>Bacteroidota</taxon>
        <taxon>Flavobacteriia</taxon>
        <taxon>Flavobacteriales</taxon>
        <taxon>Flavobacteriaceae</taxon>
        <taxon>Aureicoccus</taxon>
    </lineage>
</organism>
<dbReference type="PANTHER" id="PTHR21666">
    <property type="entry name" value="PEPTIDASE-RELATED"/>
    <property type="match status" value="1"/>
</dbReference>
<evidence type="ECO:0000259" key="3">
    <source>
        <dbReference type="Pfam" id="PF01551"/>
    </source>
</evidence>
<reference evidence="5" key="1">
    <citation type="submission" date="2016-11" db="EMBL/GenBank/DDBJ databases">
        <title>Trade-off between light-utilization and light-protection in marine flavobacteria.</title>
        <authorList>
            <person name="Kumagai Y."/>
            <person name="Yoshizawa S."/>
            <person name="Kogure K."/>
        </authorList>
    </citation>
    <scope>NUCLEOTIDE SEQUENCE [LARGE SCALE GENOMIC DNA]</scope>
    <source>
        <strain evidence="5">SG-18</strain>
    </source>
</reference>
<gene>
    <name evidence="4" type="ORF">BST99_11370</name>
</gene>
<comment type="caution">
    <text evidence="4">The sequence shown here is derived from an EMBL/GenBank/DDBJ whole genome shotgun (WGS) entry which is preliminary data.</text>
</comment>
<protein>
    <submittedName>
        <fullName evidence="4">Peptidase M23</fullName>
    </submittedName>
</protein>
<proteinExistence type="predicted"/>
<name>A0A2S7T8I7_9FLAO</name>
<evidence type="ECO:0000313" key="4">
    <source>
        <dbReference type="EMBL" id="PQJ16242.1"/>
    </source>
</evidence>